<evidence type="ECO:0000313" key="2">
    <source>
        <dbReference type="Proteomes" id="UP000186744"/>
    </source>
</evidence>
<sequence>MPRKTLLLSTICLLFLHCKKEETLQQNIIQDTIKQQNTNLSHQETQDNSQIKTVKSFLKWYRDNEEKLYNFNTIKGGILEQNETPANYYVDFDAVEKEIKFMESSNLFSQKFLSNYKQNYVKGDEHFKKDPANDGPPFGFDYDYFFKTQEDYQSDLKNIENITFTVKKINDQQYFVEFHLKNCGMTYQYTLSKKDQWQIDSIENIS</sequence>
<proteinExistence type="predicted"/>
<evidence type="ECO:0000313" key="1">
    <source>
        <dbReference type="EMBL" id="SIT19151.1"/>
    </source>
</evidence>
<reference evidence="2" key="1">
    <citation type="submission" date="2017-01" db="EMBL/GenBank/DDBJ databases">
        <authorList>
            <person name="Varghese N."/>
            <person name="Submissions S."/>
        </authorList>
    </citation>
    <scope>NUCLEOTIDE SEQUENCE [LARGE SCALE GENOMIC DNA]</scope>
    <source>
        <strain evidence="2">DSM 18017</strain>
    </source>
</reference>
<gene>
    <name evidence="1" type="ORF">SAMN05421786_10848</name>
</gene>
<accession>A0A1N7Q8J1</accession>
<protein>
    <recommendedName>
        <fullName evidence="3">DUF3828 domain-containing protein</fullName>
    </recommendedName>
</protein>
<keyword evidence="2" id="KW-1185">Reference proteome</keyword>
<organism evidence="1 2">
    <name type="scientific">Chryseobacterium ureilyticum</name>
    <dbReference type="NCBI Taxonomy" id="373668"/>
    <lineage>
        <taxon>Bacteria</taxon>
        <taxon>Pseudomonadati</taxon>
        <taxon>Bacteroidota</taxon>
        <taxon>Flavobacteriia</taxon>
        <taxon>Flavobacteriales</taxon>
        <taxon>Weeksellaceae</taxon>
        <taxon>Chryseobacterium group</taxon>
        <taxon>Chryseobacterium</taxon>
    </lineage>
</organism>
<name>A0A1N7Q8J1_9FLAO</name>
<dbReference type="Proteomes" id="UP000186744">
    <property type="component" value="Unassembled WGS sequence"/>
</dbReference>
<dbReference type="STRING" id="373668.SAMN05421786_10848"/>
<dbReference type="EMBL" id="FTOL01000008">
    <property type="protein sequence ID" value="SIT19151.1"/>
    <property type="molecule type" value="Genomic_DNA"/>
</dbReference>
<evidence type="ECO:0008006" key="3">
    <source>
        <dbReference type="Google" id="ProtNLM"/>
    </source>
</evidence>
<dbReference type="AlphaFoldDB" id="A0A1N7Q8J1"/>